<name>A0ABD0MPI6_CIRMR</name>
<organism evidence="2 3">
    <name type="scientific">Cirrhinus mrigala</name>
    <name type="common">Mrigala</name>
    <dbReference type="NCBI Taxonomy" id="683832"/>
    <lineage>
        <taxon>Eukaryota</taxon>
        <taxon>Metazoa</taxon>
        <taxon>Chordata</taxon>
        <taxon>Craniata</taxon>
        <taxon>Vertebrata</taxon>
        <taxon>Euteleostomi</taxon>
        <taxon>Actinopterygii</taxon>
        <taxon>Neopterygii</taxon>
        <taxon>Teleostei</taxon>
        <taxon>Ostariophysi</taxon>
        <taxon>Cypriniformes</taxon>
        <taxon>Cyprinidae</taxon>
        <taxon>Labeoninae</taxon>
        <taxon>Labeonini</taxon>
        <taxon>Cirrhinus</taxon>
    </lineage>
</organism>
<dbReference type="Proteomes" id="UP001529510">
    <property type="component" value="Unassembled WGS sequence"/>
</dbReference>
<proteinExistence type="predicted"/>
<evidence type="ECO:0000313" key="2">
    <source>
        <dbReference type="EMBL" id="KAL0150870.1"/>
    </source>
</evidence>
<keyword evidence="1" id="KW-0732">Signal</keyword>
<feature type="non-terminal residue" evidence="2">
    <location>
        <position position="77"/>
    </location>
</feature>
<comment type="caution">
    <text evidence="2">The sequence shown here is derived from an EMBL/GenBank/DDBJ whole genome shotgun (WGS) entry which is preliminary data.</text>
</comment>
<keyword evidence="3" id="KW-1185">Reference proteome</keyword>
<feature type="non-terminal residue" evidence="2">
    <location>
        <position position="1"/>
    </location>
</feature>
<dbReference type="AlphaFoldDB" id="A0ABD0MPI6"/>
<evidence type="ECO:0000256" key="1">
    <source>
        <dbReference type="SAM" id="SignalP"/>
    </source>
</evidence>
<evidence type="ECO:0000313" key="3">
    <source>
        <dbReference type="Proteomes" id="UP001529510"/>
    </source>
</evidence>
<protein>
    <submittedName>
        <fullName evidence="2">Uncharacterized protein</fullName>
    </submittedName>
</protein>
<accession>A0ABD0MPI6</accession>
<feature type="chain" id="PRO_5044893214" evidence="1">
    <location>
        <begin position="22"/>
        <end position="77"/>
    </location>
</feature>
<gene>
    <name evidence="2" type="ORF">M9458_053789</name>
</gene>
<feature type="signal peptide" evidence="1">
    <location>
        <begin position="1"/>
        <end position="21"/>
    </location>
</feature>
<dbReference type="EMBL" id="JAMKFB020000267">
    <property type="protein sequence ID" value="KAL0150870.1"/>
    <property type="molecule type" value="Genomic_DNA"/>
</dbReference>
<sequence>NFTISIMVYALKLQTLAAASGWNERALLTTCRQGLNPSLHLQLAIYDDSIGLEEFIQNSICVARRMQNCFEENLTLL</sequence>
<reference evidence="2 3" key="1">
    <citation type="submission" date="2024-05" db="EMBL/GenBank/DDBJ databases">
        <title>Genome sequencing and assembly of Indian major carp, Cirrhinus mrigala (Hamilton, 1822).</title>
        <authorList>
            <person name="Mohindra V."/>
            <person name="Chowdhury L.M."/>
            <person name="Lal K."/>
            <person name="Jena J.K."/>
        </authorList>
    </citation>
    <scope>NUCLEOTIDE SEQUENCE [LARGE SCALE GENOMIC DNA]</scope>
    <source>
        <strain evidence="2">CM1030</strain>
        <tissue evidence="2">Blood</tissue>
    </source>
</reference>